<proteinExistence type="predicted"/>
<gene>
    <name evidence="1" type="ORF">METZ01_LOCUS455528</name>
</gene>
<evidence type="ECO:0000313" key="1">
    <source>
        <dbReference type="EMBL" id="SVE02674.1"/>
    </source>
</evidence>
<dbReference type="Gene3D" id="3.40.50.1000">
    <property type="entry name" value="HAD superfamily/HAD-like"/>
    <property type="match status" value="1"/>
</dbReference>
<organism evidence="1">
    <name type="scientific">marine metagenome</name>
    <dbReference type="NCBI Taxonomy" id="408172"/>
    <lineage>
        <taxon>unclassified sequences</taxon>
        <taxon>metagenomes</taxon>
        <taxon>ecological metagenomes</taxon>
    </lineage>
</organism>
<dbReference type="SUPFAM" id="SSF56784">
    <property type="entry name" value="HAD-like"/>
    <property type="match status" value="1"/>
</dbReference>
<accession>A0A383A4Q6</accession>
<reference evidence="1" key="1">
    <citation type="submission" date="2018-05" db="EMBL/GenBank/DDBJ databases">
        <authorList>
            <person name="Lanie J.A."/>
            <person name="Ng W.-L."/>
            <person name="Kazmierczak K.M."/>
            <person name="Andrzejewski T.M."/>
            <person name="Davidsen T.M."/>
            <person name="Wayne K.J."/>
            <person name="Tettelin H."/>
            <person name="Glass J.I."/>
            <person name="Rusch D."/>
            <person name="Podicherti R."/>
            <person name="Tsui H.-C.T."/>
            <person name="Winkler M.E."/>
        </authorList>
    </citation>
    <scope>NUCLEOTIDE SEQUENCE</scope>
</reference>
<name>A0A383A4Q6_9ZZZZ</name>
<dbReference type="AlphaFoldDB" id="A0A383A4Q6"/>
<evidence type="ECO:0008006" key="2">
    <source>
        <dbReference type="Google" id="ProtNLM"/>
    </source>
</evidence>
<protein>
    <recommendedName>
        <fullName evidence="2">FCP1 homology domain-containing protein</fullName>
    </recommendedName>
</protein>
<dbReference type="InterPro" id="IPR023214">
    <property type="entry name" value="HAD_sf"/>
</dbReference>
<dbReference type="InterPro" id="IPR036412">
    <property type="entry name" value="HAD-like_sf"/>
</dbReference>
<dbReference type="EMBL" id="UINC01189130">
    <property type="protein sequence ID" value="SVE02674.1"/>
    <property type="molecule type" value="Genomic_DNA"/>
</dbReference>
<sequence>MPKIYCDMDGVLVDLLSSIKKHLGTTKLNQGVLDDFFNSDAGKSMEFWANCDRESGSKQLWKYIKQYDPHILSACPSVCNKDKKVIKGKTVWCQKNLKIDPSKVHIVQRREKKDFAKKDVILIDDHSKNIREWEAAGGTGVVHKNVNSTIKQLKGLL</sequence>